<evidence type="ECO:0000313" key="3">
    <source>
        <dbReference type="Proteomes" id="UP000433737"/>
    </source>
</evidence>
<proteinExistence type="predicted"/>
<accession>A0AAX3J9Q7</accession>
<reference evidence="2 3" key="1">
    <citation type="submission" date="2019-10" db="EMBL/GenBank/DDBJ databases">
        <authorList>
            <person name="Karimi E."/>
        </authorList>
    </citation>
    <scope>NUCLEOTIDE SEQUENCE [LARGE SCALE GENOMIC DNA]</scope>
    <source>
        <strain evidence="2">Pantoea sp. 111</strain>
    </source>
</reference>
<protein>
    <submittedName>
        <fullName evidence="2">Uncharacterized protein</fullName>
    </submittedName>
</protein>
<dbReference type="Proteomes" id="UP000433737">
    <property type="component" value="Unassembled WGS sequence"/>
</dbReference>
<feature type="region of interest" description="Disordered" evidence="1">
    <location>
        <begin position="20"/>
        <end position="39"/>
    </location>
</feature>
<organism evidence="2 3">
    <name type="scientific">Pantoea brenneri</name>
    <dbReference type="NCBI Taxonomy" id="472694"/>
    <lineage>
        <taxon>Bacteria</taxon>
        <taxon>Pseudomonadati</taxon>
        <taxon>Pseudomonadota</taxon>
        <taxon>Gammaproteobacteria</taxon>
        <taxon>Enterobacterales</taxon>
        <taxon>Erwiniaceae</taxon>
        <taxon>Pantoea</taxon>
    </lineage>
</organism>
<name>A0AAX3J9Q7_9GAMM</name>
<sequence length="39" mass="4251">MKPGKSVFLRALLKAPEQIPADKNAHKATKPLINKANNP</sequence>
<evidence type="ECO:0000313" key="2">
    <source>
        <dbReference type="EMBL" id="VXC30730.1"/>
    </source>
</evidence>
<gene>
    <name evidence="2" type="ORF">PANT111_300009</name>
</gene>
<dbReference type="AlphaFoldDB" id="A0AAX3J9Q7"/>
<evidence type="ECO:0000256" key="1">
    <source>
        <dbReference type="SAM" id="MobiDB-lite"/>
    </source>
</evidence>
<comment type="caution">
    <text evidence="2">The sequence shown here is derived from an EMBL/GenBank/DDBJ whole genome shotgun (WGS) entry which is preliminary data.</text>
</comment>
<dbReference type="EMBL" id="CABWMH010000024">
    <property type="protein sequence ID" value="VXC30730.1"/>
    <property type="molecule type" value="Genomic_DNA"/>
</dbReference>